<dbReference type="Pfam" id="PF11951">
    <property type="entry name" value="Fungal_trans_2"/>
    <property type="match status" value="1"/>
</dbReference>
<dbReference type="EMBL" id="CP055898">
    <property type="protein sequence ID" value="QKX53788.1"/>
    <property type="molecule type" value="Genomic_DNA"/>
</dbReference>
<dbReference type="AlphaFoldDB" id="A0A7H8QII8"/>
<gene>
    <name evidence="2" type="ORF">TRUGW13939_00868</name>
</gene>
<protein>
    <recommendedName>
        <fullName evidence="4">Transcription factor domain-containing protein</fullName>
    </recommendedName>
</protein>
<accession>A0A7H8QII8</accession>
<feature type="compositionally biased region" description="Polar residues" evidence="1">
    <location>
        <begin position="159"/>
        <end position="168"/>
    </location>
</feature>
<sequence>MDAKHSYEQVFPVFGASSHESLSGPDQSAQNDETQPAAPPKANSRSPLFWVNADVQSVKGGSREATLKRIRSHVMSEHNRKKRLENTRRYNKSKTWKNLAFRPETIDKSNSNSSPTSVKSLSSSSPSSSGMSSPPGNASSKDSTSPESTQDVPPESLPNLGTETVTTTKVQAPVIEDVKWIPTKTHSPWSNLGASQTDPFNSAQVPVSNAHFQHLRLFLHDLVAQAAPFRNHGVPALRNHWVALVRTNPVLLHSCITMAATHKALACGVFFADPVTQRTSSLILDRLYHRGETIRLIHRDLSISSRASSDALIAAVALMIGIETIGGQPDWISIHLNGLRKIVSLRKSFSDISKDVRWQIEWTDIRAACKSMSKPIFPFIRYTLPEHTPAAVLPENAGFLASSLRALGQVPGVFGIDMRRAIDDLISVTLFDEIYKRQQHHKHQQPEPLLLDAELEEYFNNEVLYVEYSLCTDRFTDDNMSRADDQTIQGIVRLAMLLFHNTIFWGFYPIVGPFFSLPITTLEAALRGGIATENFQHTPEVVIWVSFIGYCAARSVPTSREFFLRTLITTVYDYNATRGNSGSSSQRRIDSFNAFHSLLQRYFYVGRCYLTEAQDVWCHI</sequence>
<feature type="compositionally biased region" description="Basic and acidic residues" evidence="1">
    <location>
        <begin position="74"/>
        <end position="88"/>
    </location>
</feature>
<feature type="region of interest" description="Disordered" evidence="1">
    <location>
        <begin position="1"/>
        <end position="168"/>
    </location>
</feature>
<dbReference type="GeneID" id="55988381"/>
<reference evidence="3" key="1">
    <citation type="submission" date="2020-06" db="EMBL/GenBank/DDBJ databases">
        <title>A chromosome-scale genome assembly of Talaromyces rugulosus W13939.</title>
        <authorList>
            <person name="Wang B."/>
            <person name="Guo L."/>
            <person name="Ye K."/>
            <person name="Wang L."/>
        </authorList>
    </citation>
    <scope>NUCLEOTIDE SEQUENCE [LARGE SCALE GENOMIC DNA]</scope>
    <source>
        <strain evidence="3">W13939</strain>
    </source>
</reference>
<feature type="compositionally biased region" description="Polar residues" evidence="1">
    <location>
        <begin position="141"/>
        <end position="151"/>
    </location>
</feature>
<dbReference type="RefSeq" id="XP_035339967.1">
    <property type="nucleotide sequence ID" value="XM_035484074.1"/>
</dbReference>
<dbReference type="PANTHER" id="PTHR37540:SF5">
    <property type="entry name" value="TRANSCRIPTION FACTOR DOMAIN-CONTAINING PROTEIN"/>
    <property type="match status" value="1"/>
</dbReference>
<name>A0A7H8QII8_TALRU</name>
<dbReference type="PANTHER" id="PTHR37540">
    <property type="entry name" value="TRANSCRIPTION FACTOR (ACR-2), PUTATIVE-RELATED-RELATED"/>
    <property type="match status" value="1"/>
</dbReference>
<proteinExistence type="predicted"/>
<feature type="compositionally biased region" description="Polar residues" evidence="1">
    <location>
        <begin position="18"/>
        <end position="34"/>
    </location>
</feature>
<dbReference type="Proteomes" id="UP000509510">
    <property type="component" value="Chromosome I"/>
</dbReference>
<evidence type="ECO:0008006" key="4">
    <source>
        <dbReference type="Google" id="ProtNLM"/>
    </source>
</evidence>
<evidence type="ECO:0000313" key="2">
    <source>
        <dbReference type="EMBL" id="QKX53788.1"/>
    </source>
</evidence>
<organism evidence="2 3">
    <name type="scientific">Talaromyces rugulosus</name>
    <name type="common">Penicillium rugulosum</name>
    <dbReference type="NCBI Taxonomy" id="121627"/>
    <lineage>
        <taxon>Eukaryota</taxon>
        <taxon>Fungi</taxon>
        <taxon>Dikarya</taxon>
        <taxon>Ascomycota</taxon>
        <taxon>Pezizomycotina</taxon>
        <taxon>Eurotiomycetes</taxon>
        <taxon>Eurotiomycetidae</taxon>
        <taxon>Eurotiales</taxon>
        <taxon>Trichocomaceae</taxon>
        <taxon>Talaromyces</taxon>
        <taxon>Talaromyces sect. Islandici</taxon>
    </lineage>
</organism>
<evidence type="ECO:0000313" key="3">
    <source>
        <dbReference type="Proteomes" id="UP000509510"/>
    </source>
</evidence>
<keyword evidence="3" id="KW-1185">Reference proteome</keyword>
<feature type="compositionally biased region" description="Low complexity" evidence="1">
    <location>
        <begin position="109"/>
        <end position="140"/>
    </location>
</feature>
<dbReference type="InterPro" id="IPR021858">
    <property type="entry name" value="Fun_TF"/>
</dbReference>
<evidence type="ECO:0000256" key="1">
    <source>
        <dbReference type="SAM" id="MobiDB-lite"/>
    </source>
</evidence>
<dbReference type="KEGG" id="trg:TRUGW13939_00868"/>
<dbReference type="OrthoDB" id="4158087at2759"/>